<keyword evidence="5 8" id="KW-1133">Transmembrane helix</keyword>
<evidence type="ECO:0000313" key="9">
    <source>
        <dbReference type="EMBL" id="SCV74621.1"/>
    </source>
</evidence>
<keyword evidence="6 8" id="KW-0472">Membrane</keyword>
<keyword evidence="2" id="KW-0813">Transport</keyword>
<feature type="transmembrane region" description="Helical" evidence="8">
    <location>
        <begin position="339"/>
        <end position="363"/>
    </location>
</feature>
<protein>
    <submittedName>
        <fullName evidence="9">BQ2448_7650 protein</fullName>
    </submittedName>
</protein>
<feature type="compositionally biased region" description="Polar residues" evidence="7">
    <location>
        <begin position="577"/>
        <end position="597"/>
    </location>
</feature>
<keyword evidence="3" id="KW-0762">Sugar transport</keyword>
<feature type="transmembrane region" description="Helical" evidence="8">
    <location>
        <begin position="299"/>
        <end position="319"/>
    </location>
</feature>
<keyword evidence="10" id="KW-1185">Reference proteome</keyword>
<dbReference type="STRING" id="269621.A0A238FQZ7"/>
<evidence type="ECO:0000256" key="6">
    <source>
        <dbReference type="ARBA" id="ARBA00023136"/>
    </source>
</evidence>
<dbReference type="Gene3D" id="3.40.50.300">
    <property type="entry name" value="P-loop containing nucleotide triphosphate hydrolases"/>
    <property type="match status" value="1"/>
</dbReference>
<evidence type="ECO:0000256" key="7">
    <source>
        <dbReference type="SAM" id="MobiDB-lite"/>
    </source>
</evidence>
<dbReference type="GO" id="GO:0000139">
    <property type="term" value="C:Golgi membrane"/>
    <property type="evidence" value="ECO:0007669"/>
    <property type="project" value="TreeGrafter"/>
</dbReference>
<dbReference type="InterPro" id="IPR037185">
    <property type="entry name" value="EmrE-like"/>
</dbReference>
<dbReference type="EMBL" id="FMSP01000023">
    <property type="protein sequence ID" value="SCV74621.1"/>
    <property type="molecule type" value="Genomic_DNA"/>
</dbReference>
<dbReference type="SUPFAM" id="SSF52540">
    <property type="entry name" value="P-loop containing nucleoside triphosphate hydrolases"/>
    <property type="match status" value="1"/>
</dbReference>
<evidence type="ECO:0000256" key="2">
    <source>
        <dbReference type="ARBA" id="ARBA00022448"/>
    </source>
</evidence>
<proteinExistence type="predicted"/>
<feature type="transmembrane region" description="Helical" evidence="8">
    <location>
        <begin position="217"/>
        <end position="233"/>
    </location>
</feature>
<evidence type="ECO:0000256" key="5">
    <source>
        <dbReference type="ARBA" id="ARBA00022989"/>
    </source>
</evidence>
<evidence type="ECO:0000256" key="4">
    <source>
        <dbReference type="ARBA" id="ARBA00022692"/>
    </source>
</evidence>
<feature type="compositionally biased region" description="Low complexity" evidence="7">
    <location>
        <begin position="540"/>
        <end position="549"/>
    </location>
</feature>
<sequence>MAVSAGRVSLLLHGAGLIFVYSLYGVLQVSVVETYQGRLIRSALATLAPDSTAVVTCRWPRQELRLCMGLSGQKSTETGLILVSGVLELTYPPPCGYDRQEKIMKSTYGPNGERFTSSSLLIVANRVISVSVGLGILFFKSRQTPEAGNFSSRMRPASSMVAYASVAVFNFLSTTSQYEALKYVSYTTQSLAKTSKMIPVLVVGAVVWKKQHKRREWVAGAVILMGCATYLFSQPPNPKHLSTSSDQPSAWQGFIGALFLIAYLFFDGMVSTTQEKVFGRNPSSSDPFDPESPVLDQMIWTNVFAGGIALVVALLSSTTGSLLPNLVLLMTTPALVWDILTFSVASAIGLIILLNTIASFGALTSSLIMTIRQFLSILINAGLFGNFGAVSIEGWCGVGWVASGIWIKINKSFDPPKQEKALPKVVVFSEDSEEESDNLIHEKEALKDEPEEAPYDFPKKSPSMVKIFTLQYLLPVLVPLAIAIVIAPFALSSGSLQSSGALSKAQNWPTEWVDHAPSWLKGSTAQESNTTPTANDDDASAAQSFAEAEAQIEKEETQEESDPSTNPDADGAYLPGSETTNLIDNDSVTADSSNASAFSEDATEKTESAQEDQLLAEVNAAETAEMVELQGGRWAHQLHDAVKPKCGHIDTVPYMTDTRTGFVSFPRSGNSFMRSLVERATGYQTSSVYCDEKLSQTFSGECDHKTNFFVKTHFPALPKGALKLDKDYFKAFDQTFLLVRNPIDAMASWWHLQHSGRTPEGYLNHGAKTEIDGGKFGKGHRSRLLDMAQRWADHSMYWLSAPVLTHTMRYEDLKAAPISHMMGLLTFLLPDEDLPSLESLACMVEHDESHEAYHSRRASEFAAWDSFEPELRFEILTLVKRPFCMFGYQKVLERAKGKLPEMEDFCADIEIEPVTKQAKRAPVRSRRVRS</sequence>
<dbReference type="GO" id="GO:0005789">
    <property type="term" value="C:endoplasmic reticulum membrane"/>
    <property type="evidence" value="ECO:0007669"/>
    <property type="project" value="TreeGrafter"/>
</dbReference>
<dbReference type="AlphaFoldDB" id="A0A238FQZ7"/>
<dbReference type="InterPro" id="IPR013657">
    <property type="entry name" value="SCL35B1-4/HUT1"/>
</dbReference>
<gene>
    <name evidence="9" type="ORF">BQ2448_7650</name>
</gene>
<feature type="transmembrane region" description="Helical" evidence="8">
    <location>
        <begin position="249"/>
        <end position="266"/>
    </location>
</feature>
<evidence type="ECO:0000313" key="10">
    <source>
        <dbReference type="Proteomes" id="UP000198372"/>
    </source>
</evidence>
<name>A0A238FQZ7_9BASI</name>
<feature type="transmembrane region" description="Helical" evidence="8">
    <location>
        <begin position="469"/>
        <end position="491"/>
    </location>
</feature>
<evidence type="ECO:0000256" key="8">
    <source>
        <dbReference type="SAM" id="Phobius"/>
    </source>
</evidence>
<dbReference type="InterPro" id="IPR027417">
    <property type="entry name" value="P-loop_NTPase"/>
</dbReference>
<dbReference type="PANTHER" id="PTHR10778">
    <property type="entry name" value="SOLUTE CARRIER FAMILY 35 MEMBER B"/>
    <property type="match status" value="1"/>
</dbReference>
<accession>A0A238FQZ7</accession>
<feature type="compositionally biased region" description="Polar residues" evidence="7">
    <location>
        <begin position="522"/>
        <end position="533"/>
    </location>
</feature>
<dbReference type="PANTHER" id="PTHR10778:SF13">
    <property type="entry name" value="ADENOSINE 3'-PHOSPHO 5'-PHOSPHOSULFATE TRANSPORTER 1"/>
    <property type="match status" value="1"/>
</dbReference>
<organism evidence="9 10">
    <name type="scientific">Microbotryum intermedium</name>
    <dbReference type="NCBI Taxonomy" id="269621"/>
    <lineage>
        <taxon>Eukaryota</taxon>
        <taxon>Fungi</taxon>
        <taxon>Dikarya</taxon>
        <taxon>Basidiomycota</taxon>
        <taxon>Pucciniomycotina</taxon>
        <taxon>Microbotryomycetes</taxon>
        <taxon>Microbotryales</taxon>
        <taxon>Microbotryaceae</taxon>
        <taxon>Microbotryum</taxon>
    </lineage>
</organism>
<feature type="transmembrane region" description="Helical" evidence="8">
    <location>
        <begin position="7"/>
        <end position="27"/>
    </location>
</feature>
<evidence type="ECO:0000256" key="1">
    <source>
        <dbReference type="ARBA" id="ARBA00004141"/>
    </source>
</evidence>
<dbReference type="OrthoDB" id="3365563at2759"/>
<dbReference type="Pfam" id="PF08449">
    <property type="entry name" value="UAA"/>
    <property type="match status" value="1"/>
</dbReference>
<feature type="transmembrane region" description="Helical" evidence="8">
    <location>
        <begin position="120"/>
        <end position="139"/>
    </location>
</feature>
<dbReference type="GO" id="GO:0046964">
    <property type="term" value="F:3'-phosphoadenosine 5'-phosphosulfate transmembrane transporter activity"/>
    <property type="evidence" value="ECO:0007669"/>
    <property type="project" value="TreeGrafter"/>
</dbReference>
<dbReference type="Proteomes" id="UP000198372">
    <property type="component" value="Unassembled WGS sequence"/>
</dbReference>
<feature type="transmembrane region" description="Helical" evidence="8">
    <location>
        <begin position="160"/>
        <end position="178"/>
    </location>
</feature>
<keyword evidence="4 8" id="KW-0812">Transmembrane</keyword>
<feature type="region of interest" description="Disordered" evidence="7">
    <location>
        <begin position="433"/>
        <end position="453"/>
    </location>
</feature>
<feature type="region of interest" description="Disordered" evidence="7">
    <location>
        <begin position="522"/>
        <end position="611"/>
    </location>
</feature>
<feature type="compositionally biased region" description="Basic and acidic residues" evidence="7">
    <location>
        <begin position="438"/>
        <end position="448"/>
    </location>
</feature>
<evidence type="ECO:0000256" key="3">
    <source>
        <dbReference type="ARBA" id="ARBA00022597"/>
    </source>
</evidence>
<dbReference type="SUPFAM" id="SSF103481">
    <property type="entry name" value="Multidrug resistance efflux transporter EmrE"/>
    <property type="match status" value="1"/>
</dbReference>
<comment type="subcellular location">
    <subcellularLocation>
        <location evidence="1">Membrane</location>
        <topology evidence="1">Multi-pass membrane protein</topology>
    </subcellularLocation>
</comment>
<reference evidence="10" key="1">
    <citation type="submission" date="2016-09" db="EMBL/GenBank/DDBJ databases">
        <authorList>
            <person name="Jeantristanb JTB J.-T."/>
            <person name="Ricardo R."/>
        </authorList>
    </citation>
    <scope>NUCLEOTIDE SEQUENCE [LARGE SCALE GENOMIC DNA]</scope>
</reference>